<dbReference type="AlphaFoldDB" id="A0AB39L2R8"/>
<dbReference type="KEGG" id="spue:AB5L97_18210"/>
<feature type="domain" description="AB hydrolase-1" evidence="1">
    <location>
        <begin position="7"/>
        <end position="228"/>
    </location>
</feature>
<dbReference type="InterPro" id="IPR052897">
    <property type="entry name" value="Sec-Metab_Biosynth_Hydrolase"/>
</dbReference>
<dbReference type="GO" id="GO:0016787">
    <property type="term" value="F:hydrolase activity"/>
    <property type="evidence" value="ECO:0007669"/>
    <property type="project" value="UniProtKB-KW"/>
</dbReference>
<sequence length="240" mass="25884">MDQETYVLVHGAWHGAWCWRPLERLLVAAGARVFTPTLTGLGDRAHLLTPAVGLDTHIADVRAVIETEDLDDVILVGHSYAGMVVTGVAAEIPDRIKRLVIVDGFLPERGEAAIALLPEHAAAHYLESARENDGLVIDPRPVANLGVTDQRVIDELAPRLTPQPAKTYMDSIGHGLADLPFTGDYLLCSGWRTPFTPFAGRAAAAGWNVSELDADHEVLVTDPELLARHLLQSDALASAD</sequence>
<dbReference type="Gene3D" id="3.40.50.1820">
    <property type="entry name" value="alpha/beta hydrolase"/>
    <property type="match status" value="1"/>
</dbReference>
<dbReference type="PANTHER" id="PTHR37017">
    <property type="entry name" value="AB HYDROLASE-1 DOMAIN-CONTAINING PROTEIN-RELATED"/>
    <property type="match status" value="1"/>
</dbReference>
<reference evidence="2" key="1">
    <citation type="submission" date="2024-07" db="EMBL/GenBank/DDBJ databases">
        <authorList>
            <person name="fu j."/>
        </authorList>
    </citation>
    <scope>NUCLEOTIDE SEQUENCE</scope>
    <source>
        <strain evidence="2">P10A9</strain>
    </source>
</reference>
<dbReference type="InterPro" id="IPR000073">
    <property type="entry name" value="AB_hydrolase_1"/>
</dbReference>
<proteinExistence type="predicted"/>
<evidence type="ECO:0000259" key="1">
    <source>
        <dbReference type="Pfam" id="PF12697"/>
    </source>
</evidence>
<dbReference type="PANTHER" id="PTHR37017:SF11">
    <property type="entry name" value="ESTERASE_LIPASE_THIOESTERASE DOMAIN-CONTAINING PROTEIN"/>
    <property type="match status" value="1"/>
</dbReference>
<protein>
    <submittedName>
        <fullName evidence="2">Alpha/beta fold hydrolase</fullName>
    </submittedName>
</protein>
<name>A0AB39L2R8_9MICC</name>
<dbReference type="InterPro" id="IPR029058">
    <property type="entry name" value="AB_hydrolase_fold"/>
</dbReference>
<accession>A0AB39L2R8</accession>
<evidence type="ECO:0000313" key="2">
    <source>
        <dbReference type="EMBL" id="XDP45171.1"/>
    </source>
</evidence>
<dbReference type="SUPFAM" id="SSF53474">
    <property type="entry name" value="alpha/beta-Hydrolases"/>
    <property type="match status" value="1"/>
</dbReference>
<dbReference type="RefSeq" id="WP_369045741.1">
    <property type="nucleotide sequence ID" value="NZ_CP163302.1"/>
</dbReference>
<dbReference type="Pfam" id="PF12697">
    <property type="entry name" value="Abhydrolase_6"/>
    <property type="match status" value="1"/>
</dbReference>
<keyword evidence="2" id="KW-0378">Hydrolase</keyword>
<gene>
    <name evidence="2" type="ORF">AB5L97_18210</name>
</gene>
<dbReference type="EMBL" id="CP163302">
    <property type="protein sequence ID" value="XDP45171.1"/>
    <property type="molecule type" value="Genomic_DNA"/>
</dbReference>
<dbReference type="PRINTS" id="PR00111">
    <property type="entry name" value="ABHYDROLASE"/>
</dbReference>
<organism evidence="2">
    <name type="scientific">Sinomonas puerhi</name>
    <dbReference type="NCBI Taxonomy" id="3238584"/>
    <lineage>
        <taxon>Bacteria</taxon>
        <taxon>Bacillati</taxon>
        <taxon>Actinomycetota</taxon>
        <taxon>Actinomycetes</taxon>
        <taxon>Micrococcales</taxon>
        <taxon>Micrococcaceae</taxon>
        <taxon>Sinomonas</taxon>
    </lineage>
</organism>